<evidence type="ECO:0000256" key="2">
    <source>
        <dbReference type="ARBA" id="ARBA00022692"/>
    </source>
</evidence>
<dbReference type="RefSeq" id="WP_200273765.1">
    <property type="nucleotide sequence ID" value="NZ_JAENIJ010000054.1"/>
</dbReference>
<dbReference type="InterPro" id="IPR009908">
    <property type="entry name" value="Methylamine_util_MauE"/>
</dbReference>
<comment type="caution">
    <text evidence="7">The sequence shown here is derived from an EMBL/GenBank/DDBJ whole genome shotgun (WGS) entry which is preliminary data.</text>
</comment>
<keyword evidence="2 5" id="KW-0812">Transmembrane</keyword>
<organism evidence="7 8">
    <name type="scientific">Luteolibacter pohnpeiensis</name>
    <dbReference type="NCBI Taxonomy" id="454153"/>
    <lineage>
        <taxon>Bacteria</taxon>
        <taxon>Pseudomonadati</taxon>
        <taxon>Verrucomicrobiota</taxon>
        <taxon>Verrucomicrobiia</taxon>
        <taxon>Verrucomicrobiales</taxon>
        <taxon>Verrucomicrobiaceae</taxon>
        <taxon>Luteolibacter</taxon>
    </lineage>
</organism>
<dbReference type="Proteomes" id="UP000603141">
    <property type="component" value="Unassembled WGS sequence"/>
</dbReference>
<feature type="transmembrane region" description="Helical" evidence="5">
    <location>
        <begin position="68"/>
        <end position="89"/>
    </location>
</feature>
<dbReference type="PANTHER" id="PTHR36974:SF1">
    <property type="entry name" value="DOXX FAMILY MEMBRANE PROTEIN"/>
    <property type="match status" value="1"/>
</dbReference>
<evidence type="ECO:0000313" key="7">
    <source>
        <dbReference type="EMBL" id="MBK1884508.1"/>
    </source>
</evidence>
<protein>
    <submittedName>
        <fullName evidence="7">DoxX family protein</fullName>
    </submittedName>
</protein>
<sequence length="132" mass="14828">MSSLRLLSCGLLGIFFTVAGIAHFASPETYLPLMPDYLPWHLPLIYLSGAAEIIGGLGLWIPKLRRAAGWWLIAVLLGVFPANIHMLVNHVPLAGRPVPEWILWARLPLQFLLIAWIWWASIRKTQGRNARA</sequence>
<evidence type="ECO:0000256" key="1">
    <source>
        <dbReference type="ARBA" id="ARBA00004141"/>
    </source>
</evidence>
<keyword evidence="8" id="KW-1185">Reference proteome</keyword>
<feature type="transmembrane region" description="Helical" evidence="5">
    <location>
        <begin position="40"/>
        <end position="61"/>
    </location>
</feature>
<dbReference type="PANTHER" id="PTHR36974">
    <property type="entry name" value="MEMBRANE PROTEIN-RELATED"/>
    <property type="match status" value="1"/>
</dbReference>
<evidence type="ECO:0000256" key="5">
    <source>
        <dbReference type="SAM" id="Phobius"/>
    </source>
</evidence>
<dbReference type="EMBL" id="JAENIJ010000054">
    <property type="protein sequence ID" value="MBK1884508.1"/>
    <property type="molecule type" value="Genomic_DNA"/>
</dbReference>
<feature type="domain" description="Methylamine utilisation protein MauE" evidence="6">
    <location>
        <begin position="3"/>
        <end position="82"/>
    </location>
</feature>
<evidence type="ECO:0000256" key="3">
    <source>
        <dbReference type="ARBA" id="ARBA00022989"/>
    </source>
</evidence>
<keyword evidence="4 5" id="KW-0472">Membrane</keyword>
<dbReference type="Pfam" id="PF07291">
    <property type="entry name" value="MauE"/>
    <property type="match status" value="1"/>
</dbReference>
<gene>
    <name evidence="7" type="ORF">JIN85_18980</name>
</gene>
<name>A0A934SG15_9BACT</name>
<dbReference type="GO" id="GO:0016020">
    <property type="term" value="C:membrane"/>
    <property type="evidence" value="ECO:0007669"/>
    <property type="project" value="UniProtKB-SubCell"/>
</dbReference>
<reference evidence="7" key="1">
    <citation type="submission" date="2021-01" db="EMBL/GenBank/DDBJ databases">
        <title>Modified the classification status of verrucomicrobia.</title>
        <authorList>
            <person name="Feng X."/>
        </authorList>
    </citation>
    <scope>NUCLEOTIDE SEQUENCE</scope>
    <source>
        <strain evidence="7">KCTC 22041</strain>
    </source>
</reference>
<evidence type="ECO:0000313" key="8">
    <source>
        <dbReference type="Proteomes" id="UP000603141"/>
    </source>
</evidence>
<dbReference type="AlphaFoldDB" id="A0A934SG15"/>
<keyword evidence="3 5" id="KW-1133">Transmembrane helix</keyword>
<evidence type="ECO:0000259" key="6">
    <source>
        <dbReference type="Pfam" id="PF07291"/>
    </source>
</evidence>
<accession>A0A934SG15</accession>
<comment type="subcellular location">
    <subcellularLocation>
        <location evidence="1">Membrane</location>
        <topology evidence="1">Multi-pass membrane protein</topology>
    </subcellularLocation>
</comment>
<feature type="transmembrane region" description="Helical" evidence="5">
    <location>
        <begin position="101"/>
        <end position="122"/>
    </location>
</feature>
<evidence type="ECO:0000256" key="4">
    <source>
        <dbReference type="ARBA" id="ARBA00023136"/>
    </source>
</evidence>
<proteinExistence type="predicted"/>